<proteinExistence type="predicted"/>
<keyword evidence="3" id="KW-1185">Reference proteome</keyword>
<sequence length="87" mass="9306">MKQLSRTSQTRGDESCTTPATQPPQGVAGVRKPWRQCVRCQRLGGEDAAAIAVFPGQTGPEIPPCANQSHSAQMCSRCWTAGHVTPE</sequence>
<organism evidence="2 3">
    <name type="scientific">Synaphobranchus kaupii</name>
    <name type="common">Kaup's arrowtooth eel</name>
    <dbReference type="NCBI Taxonomy" id="118154"/>
    <lineage>
        <taxon>Eukaryota</taxon>
        <taxon>Metazoa</taxon>
        <taxon>Chordata</taxon>
        <taxon>Craniata</taxon>
        <taxon>Vertebrata</taxon>
        <taxon>Euteleostomi</taxon>
        <taxon>Actinopterygii</taxon>
        <taxon>Neopterygii</taxon>
        <taxon>Teleostei</taxon>
        <taxon>Anguilliformes</taxon>
        <taxon>Synaphobranchidae</taxon>
        <taxon>Synaphobranchus</taxon>
    </lineage>
</organism>
<feature type="region of interest" description="Disordered" evidence="1">
    <location>
        <begin position="1"/>
        <end position="31"/>
    </location>
</feature>
<reference evidence="2" key="1">
    <citation type="journal article" date="2023" name="Science">
        <title>Genome structures resolve the early diversification of teleost fishes.</title>
        <authorList>
            <person name="Parey E."/>
            <person name="Louis A."/>
            <person name="Montfort J."/>
            <person name="Bouchez O."/>
            <person name="Roques C."/>
            <person name="Iampietro C."/>
            <person name="Lluch J."/>
            <person name="Castinel A."/>
            <person name="Donnadieu C."/>
            <person name="Desvignes T."/>
            <person name="Floi Bucao C."/>
            <person name="Jouanno E."/>
            <person name="Wen M."/>
            <person name="Mejri S."/>
            <person name="Dirks R."/>
            <person name="Jansen H."/>
            <person name="Henkel C."/>
            <person name="Chen W.J."/>
            <person name="Zahm M."/>
            <person name="Cabau C."/>
            <person name="Klopp C."/>
            <person name="Thompson A.W."/>
            <person name="Robinson-Rechavi M."/>
            <person name="Braasch I."/>
            <person name="Lecointre G."/>
            <person name="Bobe J."/>
            <person name="Postlethwait J.H."/>
            <person name="Berthelot C."/>
            <person name="Roest Crollius H."/>
            <person name="Guiguen Y."/>
        </authorList>
    </citation>
    <scope>NUCLEOTIDE SEQUENCE</scope>
    <source>
        <strain evidence="2">WJC10195</strain>
    </source>
</reference>
<accession>A0A9Q1G1K5</accession>
<gene>
    <name evidence="2" type="ORF">SKAU_G00043270</name>
</gene>
<dbReference type="Proteomes" id="UP001152622">
    <property type="component" value="Chromosome 2"/>
</dbReference>
<evidence type="ECO:0000256" key="1">
    <source>
        <dbReference type="SAM" id="MobiDB-lite"/>
    </source>
</evidence>
<protein>
    <submittedName>
        <fullName evidence="2">Uncharacterized protein</fullName>
    </submittedName>
</protein>
<comment type="caution">
    <text evidence="2">The sequence shown here is derived from an EMBL/GenBank/DDBJ whole genome shotgun (WGS) entry which is preliminary data.</text>
</comment>
<name>A0A9Q1G1K5_SYNKA</name>
<dbReference type="AlphaFoldDB" id="A0A9Q1G1K5"/>
<evidence type="ECO:0000313" key="3">
    <source>
        <dbReference type="Proteomes" id="UP001152622"/>
    </source>
</evidence>
<dbReference type="EMBL" id="JAINUF010000002">
    <property type="protein sequence ID" value="KAJ8373747.1"/>
    <property type="molecule type" value="Genomic_DNA"/>
</dbReference>
<evidence type="ECO:0000313" key="2">
    <source>
        <dbReference type="EMBL" id="KAJ8373747.1"/>
    </source>
</evidence>
<feature type="compositionally biased region" description="Polar residues" evidence="1">
    <location>
        <begin position="1"/>
        <end position="24"/>
    </location>
</feature>